<keyword evidence="2" id="KW-0697">Rotamase</keyword>
<protein>
    <recommendedName>
        <fullName evidence="1">peptidylprolyl isomerase</fullName>
        <ecNumber evidence="1">5.2.1.8</ecNumber>
    </recommendedName>
</protein>
<dbReference type="SUPFAM" id="SSF50891">
    <property type="entry name" value="Cyclophilin-like"/>
    <property type="match status" value="1"/>
</dbReference>
<dbReference type="GO" id="GO:0003755">
    <property type="term" value="F:peptidyl-prolyl cis-trans isomerase activity"/>
    <property type="evidence" value="ECO:0007669"/>
    <property type="project" value="UniProtKB-KW"/>
</dbReference>
<feature type="domain" description="PPIase cyclophilin-type" evidence="4">
    <location>
        <begin position="1"/>
        <end position="58"/>
    </location>
</feature>
<name>A0A2H0AMD1_9BACT</name>
<keyword evidence="3 5" id="KW-0413">Isomerase</keyword>
<dbReference type="InterPro" id="IPR044666">
    <property type="entry name" value="Cyclophilin_A-like"/>
</dbReference>
<dbReference type="EC" id="5.2.1.8" evidence="1"/>
<accession>A0A2H0AMD1</accession>
<evidence type="ECO:0000256" key="2">
    <source>
        <dbReference type="ARBA" id="ARBA00023110"/>
    </source>
</evidence>
<dbReference type="AlphaFoldDB" id="A0A2H0AMD1"/>
<dbReference type="Proteomes" id="UP000230007">
    <property type="component" value="Unassembled WGS sequence"/>
</dbReference>
<comment type="caution">
    <text evidence="5">The sequence shown here is derived from an EMBL/GenBank/DDBJ whole genome shotgun (WGS) entry which is preliminary data.</text>
</comment>
<gene>
    <name evidence="5" type="ORF">COX15_00435</name>
</gene>
<organism evidence="5 6">
    <name type="scientific">Candidatus Colwellbacteria bacterium CG23_combo_of_CG06-09_8_20_14_all_42_19</name>
    <dbReference type="NCBI Taxonomy" id="1974541"/>
    <lineage>
        <taxon>Bacteria</taxon>
        <taxon>Candidatus Colwelliibacteriota</taxon>
    </lineage>
</organism>
<dbReference type="Pfam" id="PF00160">
    <property type="entry name" value="Pro_isomerase"/>
    <property type="match status" value="1"/>
</dbReference>
<dbReference type="PROSITE" id="PS50072">
    <property type="entry name" value="CSA_PPIASE_2"/>
    <property type="match status" value="1"/>
</dbReference>
<evidence type="ECO:0000313" key="6">
    <source>
        <dbReference type="Proteomes" id="UP000230007"/>
    </source>
</evidence>
<reference evidence="5 6" key="1">
    <citation type="submission" date="2017-09" db="EMBL/GenBank/DDBJ databases">
        <title>Depth-based differentiation of microbial function through sediment-hosted aquifers and enrichment of novel symbionts in the deep terrestrial subsurface.</title>
        <authorList>
            <person name="Probst A.J."/>
            <person name="Ladd B."/>
            <person name="Jarett J.K."/>
            <person name="Geller-Mcgrath D.E."/>
            <person name="Sieber C.M."/>
            <person name="Emerson J.B."/>
            <person name="Anantharaman K."/>
            <person name="Thomas B.C."/>
            <person name="Malmstrom R."/>
            <person name="Stieglmeier M."/>
            <person name="Klingl A."/>
            <person name="Woyke T."/>
            <person name="Ryan C.M."/>
            <person name="Banfield J.F."/>
        </authorList>
    </citation>
    <scope>NUCLEOTIDE SEQUENCE [LARGE SCALE GENOMIC DNA]</scope>
    <source>
        <strain evidence="5">CG23_combo_of_CG06-09_8_20_14_all_42_19</strain>
    </source>
</reference>
<sequence>NTNGSQFFIMVADYPLQNKYTIFGRVISGQEVADAIAKSKTDSSDRPLSPVVMEKVTVSASDNQ</sequence>
<evidence type="ECO:0000313" key="5">
    <source>
        <dbReference type="EMBL" id="PIP46537.1"/>
    </source>
</evidence>
<evidence type="ECO:0000256" key="1">
    <source>
        <dbReference type="ARBA" id="ARBA00013194"/>
    </source>
</evidence>
<evidence type="ECO:0000259" key="4">
    <source>
        <dbReference type="PROSITE" id="PS50072"/>
    </source>
</evidence>
<dbReference type="Gene3D" id="2.40.100.10">
    <property type="entry name" value="Cyclophilin-like"/>
    <property type="match status" value="1"/>
</dbReference>
<dbReference type="EMBL" id="PCSK01000009">
    <property type="protein sequence ID" value="PIP46537.1"/>
    <property type="molecule type" value="Genomic_DNA"/>
</dbReference>
<proteinExistence type="predicted"/>
<dbReference type="InterPro" id="IPR029000">
    <property type="entry name" value="Cyclophilin-like_dom_sf"/>
</dbReference>
<dbReference type="PANTHER" id="PTHR45625:SF4">
    <property type="entry name" value="PEPTIDYLPROLYL ISOMERASE DOMAIN AND WD REPEAT-CONTAINING PROTEIN 1"/>
    <property type="match status" value="1"/>
</dbReference>
<feature type="non-terminal residue" evidence="5">
    <location>
        <position position="1"/>
    </location>
</feature>
<evidence type="ECO:0000256" key="3">
    <source>
        <dbReference type="ARBA" id="ARBA00023235"/>
    </source>
</evidence>
<dbReference type="InterPro" id="IPR002130">
    <property type="entry name" value="Cyclophilin-type_PPIase_dom"/>
</dbReference>
<dbReference type="PANTHER" id="PTHR45625">
    <property type="entry name" value="PEPTIDYL-PROLYL CIS-TRANS ISOMERASE-RELATED"/>
    <property type="match status" value="1"/>
</dbReference>